<evidence type="ECO:0000313" key="3">
    <source>
        <dbReference type="Proteomes" id="UP000275048"/>
    </source>
</evidence>
<dbReference type="Proteomes" id="UP000275048">
    <property type="component" value="Unassembled WGS sequence"/>
</dbReference>
<sequence length="190" mass="21037">MTLFTRDHLIGGLRDLVHELQRAGHPTGLRIIGGGALALRHYDRRTTADIDALRVNPGDEATVTRIVERIAAARGWQNDWFNFEPANLAPEYGRPVRWESIHDDGLVTIEVAPADALLAMKLRANRPGRDTDDIRKLLAICGIETVEAADTLFGEFYPGDSLSERAWGMVERILAAGRIEQPNPPAPIEI</sequence>
<dbReference type="OrthoDB" id="4376297at2"/>
<protein>
    <recommendedName>
        <fullName evidence="1">DUF6036 domain-containing protein</fullName>
    </recommendedName>
</protein>
<dbReference type="AlphaFoldDB" id="A0A3M8AMC6"/>
<dbReference type="Pfam" id="PF19502">
    <property type="entry name" value="DUF6036"/>
    <property type="match status" value="1"/>
</dbReference>
<gene>
    <name evidence="2" type="ORF">EDM22_01275</name>
</gene>
<dbReference type="EMBL" id="RHHB01000001">
    <property type="protein sequence ID" value="RNB52364.1"/>
    <property type="molecule type" value="Genomic_DNA"/>
</dbReference>
<organism evidence="2 3">
    <name type="scientific">Agromyces tardus</name>
    <dbReference type="NCBI Taxonomy" id="2583849"/>
    <lineage>
        <taxon>Bacteria</taxon>
        <taxon>Bacillati</taxon>
        <taxon>Actinomycetota</taxon>
        <taxon>Actinomycetes</taxon>
        <taxon>Micrococcales</taxon>
        <taxon>Microbacteriaceae</taxon>
        <taxon>Agromyces</taxon>
    </lineage>
</organism>
<evidence type="ECO:0000259" key="1">
    <source>
        <dbReference type="Pfam" id="PF19502"/>
    </source>
</evidence>
<name>A0A3M8AMC6_9MICO</name>
<keyword evidence="3" id="KW-1185">Reference proteome</keyword>
<dbReference type="RefSeq" id="WP_122935201.1">
    <property type="nucleotide sequence ID" value="NZ_JBHSNT010000007.1"/>
</dbReference>
<dbReference type="InterPro" id="IPR045792">
    <property type="entry name" value="DUF6036"/>
</dbReference>
<reference evidence="2 3" key="1">
    <citation type="submission" date="2018-10" db="EMBL/GenBank/DDBJ databases">
        <title>Isolation, diversity and antibacterial activity of antinobacteria from the wheat rhizosphere soil.</title>
        <authorList>
            <person name="Sun T."/>
        </authorList>
    </citation>
    <scope>NUCLEOTIDE SEQUENCE [LARGE SCALE GENOMIC DNA]</scope>
    <source>
        <strain evidence="2 3">SJ-23</strain>
    </source>
</reference>
<comment type="caution">
    <text evidence="2">The sequence shown here is derived from an EMBL/GenBank/DDBJ whole genome shotgun (WGS) entry which is preliminary data.</text>
</comment>
<feature type="domain" description="DUF6036" evidence="1">
    <location>
        <begin position="19"/>
        <end position="136"/>
    </location>
</feature>
<evidence type="ECO:0000313" key="2">
    <source>
        <dbReference type="EMBL" id="RNB52364.1"/>
    </source>
</evidence>
<accession>A0A3M8AMC6</accession>
<proteinExistence type="predicted"/>